<feature type="compositionally biased region" description="Basic and acidic residues" evidence="1">
    <location>
        <begin position="291"/>
        <end position="316"/>
    </location>
</feature>
<reference evidence="3 4" key="1">
    <citation type="submission" date="2023-08" db="EMBL/GenBank/DDBJ databases">
        <title>Black Yeasts Isolated from many extreme environments.</title>
        <authorList>
            <person name="Coleine C."/>
            <person name="Stajich J.E."/>
            <person name="Selbmann L."/>
        </authorList>
    </citation>
    <scope>NUCLEOTIDE SEQUENCE [LARGE SCALE GENOMIC DNA]</scope>
    <source>
        <strain evidence="3 4">CCFEE 5910</strain>
    </source>
</reference>
<evidence type="ECO:0000256" key="1">
    <source>
        <dbReference type="SAM" id="MobiDB-lite"/>
    </source>
</evidence>
<feature type="compositionally biased region" description="Basic and acidic residues" evidence="1">
    <location>
        <begin position="507"/>
        <end position="518"/>
    </location>
</feature>
<proteinExistence type="predicted"/>
<feature type="compositionally biased region" description="Basic residues" evidence="1">
    <location>
        <begin position="444"/>
        <end position="453"/>
    </location>
</feature>
<feature type="compositionally biased region" description="Basic and acidic residues" evidence="1">
    <location>
        <begin position="223"/>
        <end position="245"/>
    </location>
</feature>
<gene>
    <name evidence="3" type="ORF">LTR05_000136</name>
</gene>
<feature type="compositionally biased region" description="Low complexity" evidence="1">
    <location>
        <begin position="410"/>
        <end position="425"/>
    </location>
</feature>
<feature type="compositionally biased region" description="Basic and acidic residues" evidence="1">
    <location>
        <begin position="583"/>
        <end position="604"/>
    </location>
</feature>
<feature type="compositionally biased region" description="Basic and acidic residues" evidence="1">
    <location>
        <begin position="172"/>
        <end position="197"/>
    </location>
</feature>
<dbReference type="Proteomes" id="UP001309876">
    <property type="component" value="Unassembled WGS sequence"/>
</dbReference>
<dbReference type="PANTHER" id="PTHR42081:SF1">
    <property type="entry name" value="ZINC FINGER PROTEIN DHHC DOMAIN CONTAINING PROTEIN"/>
    <property type="match status" value="1"/>
</dbReference>
<feature type="compositionally biased region" description="Low complexity" evidence="1">
    <location>
        <begin position="743"/>
        <end position="798"/>
    </location>
</feature>
<feature type="compositionally biased region" description="Basic and acidic residues" evidence="1">
    <location>
        <begin position="454"/>
        <end position="467"/>
    </location>
</feature>
<evidence type="ECO:0000313" key="4">
    <source>
        <dbReference type="Proteomes" id="UP001309876"/>
    </source>
</evidence>
<feature type="region of interest" description="Disordered" evidence="1">
    <location>
        <begin position="50"/>
        <end position="630"/>
    </location>
</feature>
<dbReference type="PANTHER" id="PTHR42081">
    <property type="entry name" value="ZINC FINGER PROTEIN DHHC DOMAIN CONTAINING PROTEIN"/>
    <property type="match status" value="1"/>
</dbReference>
<dbReference type="EMBL" id="JAVRRJ010000001">
    <property type="protein sequence ID" value="KAK5089968.1"/>
    <property type="molecule type" value="Genomic_DNA"/>
</dbReference>
<comment type="caution">
    <text evidence="3">The sequence shown here is derived from an EMBL/GenBank/DDBJ whole genome shotgun (WGS) entry which is preliminary data.</text>
</comment>
<feature type="compositionally biased region" description="Basic and acidic residues" evidence="1">
    <location>
        <begin position="326"/>
        <end position="409"/>
    </location>
</feature>
<dbReference type="AlphaFoldDB" id="A0AAN7T407"/>
<keyword evidence="4" id="KW-1185">Reference proteome</keyword>
<feature type="region of interest" description="Disordered" evidence="1">
    <location>
        <begin position="680"/>
        <end position="861"/>
    </location>
</feature>
<feature type="compositionally biased region" description="Basic and acidic residues" evidence="1">
    <location>
        <begin position="430"/>
        <end position="443"/>
    </location>
</feature>
<sequence length="861" mass="98791">MTTHRTKAVSPTGPRIYLDTPRASTGTVLASSYDTRYDQRPIRASFSTVPSVSSSSRVNSVYETQPVSKKTYVDPTHSGGTISRTEYAVRARRDSASGDSRRPLSLVTKNVSPTRPEFTDTPREMTYSKQSREDPNARLLQPTQPRGSAHHQRHNSATKAETSRYFGVAAPRSDRSYHNRGPHVEKVADSRPVRYVDEPVVEYTGPREQFDRDYPRPRRQSLTRRERPVSVMDTKYEQAPPRRDTAPAPPSANRQLQRLERDDRKSGFESDPDRSKDHRRTRRNSRGPVVHQRDEGYSSARDEYDPRRSSRLRPYDDDSVASSKSRYRDSDLDTGRERERSRKENERPPDRDRDLERRERRPERMKEYDQDRDRDRERKARDYEVIEDKDPPRRPRRRDDRDASPEHSLLKTLGTAAVGGLAAAGIVNRKPKDEEGSDSDSKRERRHRRHRSRERTDDDRRAEDPEGRRRRKERRVQQEGRGDSSGSDTPVEATRQRPQSRTRRRRDTNEGHGSDREVSQLALPAPERRPSREPDPSAAYTDPARAPILDRGQQESPTNNEARPLSPGEGEDGRPRRVSIVEPVKDKKDDVKPKGILKKAREVPFPEDPNPTREGVAPLKQAGSEGIPPGARWTKVSRILVNPEALERAHERFEERDDYVIVLRVLSREEIEKLAEKTREIREQREREWQKQVEERRRRRAERGERDTEDEDGYDDSPREQLALEPPPSAPPVDLRQLATGNAAQQFQPQQQSQPQPAYAPQQSAYPAQQQAWQAQGYPAHLAQQQPYVAPQQQGYPPQHAPPPAAQQPTQQQQFVPGQWQTPRTSAEAIAATAPGQPLPSQQQPAQQQSQYDGSSYSHNV</sequence>
<feature type="compositionally biased region" description="Basic and acidic residues" evidence="1">
    <location>
        <begin position="87"/>
        <end position="102"/>
    </location>
</feature>
<organism evidence="3 4">
    <name type="scientific">Lithohypha guttulata</name>
    <dbReference type="NCBI Taxonomy" id="1690604"/>
    <lineage>
        <taxon>Eukaryota</taxon>
        <taxon>Fungi</taxon>
        <taxon>Dikarya</taxon>
        <taxon>Ascomycota</taxon>
        <taxon>Pezizomycotina</taxon>
        <taxon>Eurotiomycetes</taxon>
        <taxon>Chaetothyriomycetidae</taxon>
        <taxon>Chaetothyriales</taxon>
        <taxon>Trichomeriaceae</taxon>
        <taxon>Lithohypha</taxon>
    </lineage>
</organism>
<feature type="compositionally biased region" description="Low complexity" evidence="1">
    <location>
        <begin position="807"/>
        <end position="823"/>
    </location>
</feature>
<dbReference type="InterPro" id="IPR058348">
    <property type="entry name" value="DUF8035"/>
</dbReference>
<feature type="compositionally biased region" description="Low complexity" evidence="1">
    <location>
        <begin position="50"/>
        <end position="61"/>
    </location>
</feature>
<accession>A0AAN7T407</accession>
<feature type="domain" description="DUF8035" evidence="2">
    <location>
        <begin position="631"/>
        <end position="684"/>
    </location>
</feature>
<dbReference type="Pfam" id="PF26118">
    <property type="entry name" value="DUF8035"/>
    <property type="match status" value="1"/>
</dbReference>
<feature type="region of interest" description="Disordered" evidence="1">
    <location>
        <begin position="1"/>
        <end position="21"/>
    </location>
</feature>
<feature type="compositionally biased region" description="Basic and acidic residues" evidence="1">
    <location>
        <begin position="526"/>
        <end position="535"/>
    </location>
</feature>
<protein>
    <recommendedName>
        <fullName evidence="2">DUF8035 domain-containing protein</fullName>
    </recommendedName>
</protein>
<feature type="compositionally biased region" description="Basic and acidic residues" evidence="1">
    <location>
        <begin position="257"/>
        <end position="276"/>
    </location>
</feature>
<evidence type="ECO:0000259" key="2">
    <source>
        <dbReference type="Pfam" id="PF26118"/>
    </source>
</evidence>
<feature type="compositionally biased region" description="Basic and acidic residues" evidence="1">
    <location>
        <begin position="680"/>
        <end position="706"/>
    </location>
</feature>
<evidence type="ECO:0000313" key="3">
    <source>
        <dbReference type="EMBL" id="KAK5089968.1"/>
    </source>
</evidence>
<feature type="compositionally biased region" description="Low complexity" evidence="1">
    <location>
        <begin position="834"/>
        <end position="861"/>
    </location>
</feature>
<name>A0AAN7T407_9EURO</name>